<comment type="caution">
    <text evidence="1">The sequence shown here is derived from an EMBL/GenBank/DDBJ whole genome shotgun (WGS) entry which is preliminary data.</text>
</comment>
<accession>A0A7J8T0Y1</accession>
<organism evidence="1 2">
    <name type="scientific">Gossypium davidsonii</name>
    <name type="common">Davidson's cotton</name>
    <name type="synonym">Gossypium klotzschianum subsp. davidsonii</name>
    <dbReference type="NCBI Taxonomy" id="34287"/>
    <lineage>
        <taxon>Eukaryota</taxon>
        <taxon>Viridiplantae</taxon>
        <taxon>Streptophyta</taxon>
        <taxon>Embryophyta</taxon>
        <taxon>Tracheophyta</taxon>
        <taxon>Spermatophyta</taxon>
        <taxon>Magnoliopsida</taxon>
        <taxon>eudicotyledons</taxon>
        <taxon>Gunneridae</taxon>
        <taxon>Pentapetalae</taxon>
        <taxon>rosids</taxon>
        <taxon>malvids</taxon>
        <taxon>Malvales</taxon>
        <taxon>Malvaceae</taxon>
        <taxon>Malvoideae</taxon>
        <taxon>Gossypium</taxon>
    </lineage>
</organism>
<evidence type="ECO:0000313" key="2">
    <source>
        <dbReference type="Proteomes" id="UP000593561"/>
    </source>
</evidence>
<reference evidence="1 2" key="1">
    <citation type="journal article" date="2019" name="Genome Biol. Evol.">
        <title>Insights into the evolution of the New World diploid cottons (Gossypium, subgenus Houzingenia) based on genome sequencing.</title>
        <authorList>
            <person name="Grover C.E."/>
            <person name="Arick M.A. 2nd"/>
            <person name="Thrash A."/>
            <person name="Conover J.L."/>
            <person name="Sanders W.S."/>
            <person name="Peterson D.G."/>
            <person name="Frelichowski J.E."/>
            <person name="Scheffler J.A."/>
            <person name="Scheffler B.E."/>
            <person name="Wendel J.F."/>
        </authorList>
    </citation>
    <scope>NUCLEOTIDE SEQUENCE [LARGE SCALE GENOMIC DNA]</scope>
    <source>
        <strain evidence="1">27</strain>
        <tissue evidence="1">Leaf</tissue>
    </source>
</reference>
<proteinExistence type="predicted"/>
<keyword evidence="2" id="KW-1185">Reference proteome</keyword>
<dbReference type="EMBL" id="JABFAC010000013">
    <property type="protein sequence ID" value="MBA0631396.1"/>
    <property type="molecule type" value="Genomic_DNA"/>
</dbReference>
<feature type="non-terminal residue" evidence="1">
    <location>
        <position position="70"/>
    </location>
</feature>
<dbReference type="AlphaFoldDB" id="A0A7J8T0Y1"/>
<dbReference type="Proteomes" id="UP000593561">
    <property type="component" value="Unassembled WGS sequence"/>
</dbReference>
<evidence type="ECO:0008006" key="3">
    <source>
        <dbReference type="Google" id="ProtNLM"/>
    </source>
</evidence>
<sequence>MVEGLFIAWGKRFRRIEVKCDNALFVELLLAGGDGNSSLVELRLLHQLLCGRWDVTREHNGVADHMIKCA</sequence>
<name>A0A7J8T0Y1_GOSDV</name>
<gene>
    <name evidence="1" type="ORF">Godav_000274</name>
</gene>
<evidence type="ECO:0000313" key="1">
    <source>
        <dbReference type="EMBL" id="MBA0631396.1"/>
    </source>
</evidence>
<protein>
    <recommendedName>
        <fullName evidence="3">RNase H type-1 domain-containing protein</fullName>
    </recommendedName>
</protein>